<dbReference type="InterPro" id="IPR019080">
    <property type="entry name" value="YqaJ_viral_recombinase"/>
</dbReference>
<reference evidence="2" key="1">
    <citation type="submission" date="2024-08" db="EMBL/GenBank/DDBJ databases">
        <authorList>
            <person name="Chaddad Z."/>
            <person name="Lamrabet M."/>
            <person name="Bouhnik O."/>
            <person name="Alami S."/>
            <person name="Wipf D."/>
            <person name="Courty P.E."/>
            <person name="Missbah El Idrissi M."/>
        </authorList>
    </citation>
    <scope>NUCLEOTIDE SEQUENCE</scope>
    <source>
        <strain evidence="2">LLZ17</strain>
    </source>
</reference>
<protein>
    <submittedName>
        <fullName evidence="2">YqaJ viral recombinase family protein</fullName>
    </submittedName>
</protein>
<accession>A0AB39XLA7</accession>
<dbReference type="Pfam" id="PF09588">
    <property type="entry name" value="YqaJ"/>
    <property type="match status" value="1"/>
</dbReference>
<dbReference type="AlphaFoldDB" id="A0AB39XLA7"/>
<organism evidence="2">
    <name type="scientific">Bradyrhizobium sp. LLZ17</name>
    <dbReference type="NCBI Taxonomy" id="3239388"/>
    <lineage>
        <taxon>Bacteria</taxon>
        <taxon>Pseudomonadati</taxon>
        <taxon>Pseudomonadota</taxon>
        <taxon>Alphaproteobacteria</taxon>
        <taxon>Hyphomicrobiales</taxon>
        <taxon>Nitrobacteraceae</taxon>
        <taxon>Bradyrhizobium</taxon>
    </lineage>
</organism>
<proteinExistence type="predicted"/>
<sequence length="286" mass="31790">MATIAAHGAEAPHHVIKFDPIDRRAFIGGSDARIIMGNDQDDLTRLWREKRGEIAPQDLAHNLIVQLGTVTEDLNRTWYQRASGQTVTDIQKRVRHPVHRWMAATLDGIVAETGAVFEAKFMLPWAFTEEAAAEKHMAQLQHNMWVVAARTSVLSIITGGGKWVELTLHADPLYQHLLLTAEKKFWRCVQSGEPPLLFGIEPPRPRLAAVKVVDMTASNLWAECAATYLRTRAAHGEHELAKSELKKLMPEDAKEAIGHGVRAKRTKSGAISFDPVEMEAVHAPGQ</sequence>
<dbReference type="Gene3D" id="3.90.320.10">
    <property type="match status" value="1"/>
</dbReference>
<name>A0AB39XLA7_9BRAD</name>
<gene>
    <name evidence="2" type="ORF">AB8Z38_34855</name>
</gene>
<evidence type="ECO:0000259" key="1">
    <source>
        <dbReference type="Pfam" id="PF09588"/>
    </source>
</evidence>
<evidence type="ECO:0000313" key="2">
    <source>
        <dbReference type="EMBL" id="XDV57636.1"/>
    </source>
</evidence>
<dbReference type="EMBL" id="CP165734">
    <property type="protein sequence ID" value="XDV57636.1"/>
    <property type="molecule type" value="Genomic_DNA"/>
</dbReference>
<feature type="domain" description="YqaJ viral recombinase" evidence="1">
    <location>
        <begin position="23"/>
        <end position="146"/>
    </location>
</feature>
<dbReference type="RefSeq" id="WP_369722058.1">
    <property type="nucleotide sequence ID" value="NZ_CP165734.1"/>
</dbReference>
<dbReference type="InterPro" id="IPR011604">
    <property type="entry name" value="PDDEXK-like_dom_sf"/>
</dbReference>
<dbReference type="InterPro" id="IPR011335">
    <property type="entry name" value="Restrct_endonuc-II-like"/>
</dbReference>
<dbReference type="SUPFAM" id="SSF52980">
    <property type="entry name" value="Restriction endonuclease-like"/>
    <property type="match status" value="1"/>
</dbReference>